<sequence length="282" mass="32559">MFCTSNAILTCHPSTTIVHCRKTCNWTGPIIGFSVPTQTACIPCQTRPMTTPLHNPTIMPPLIQWTTGFFSQLVHKPVLLRARAPLQKAFLSSFSKDPDKRKAQLLKQKEYKKRKFIESEAFRESVRMSRVRYTAKQTADPDWVLANKEAKRLDERKRYSQDDHYRQSSLFRTWVHQNSSASVAALGRELSVCCLLDHQEEGLGAQRSHLEGLYSGPVRGQGQTHLCWMPISHPWRTETLVYVQEFSHDITHLKIKLRRRIAEISSAIFQSLTRVLRVCRER</sequence>
<proteinExistence type="predicted"/>
<dbReference type="GeneID" id="40752707"/>
<dbReference type="EMBL" id="KL584974">
    <property type="protein sequence ID" value="KEQ89064.1"/>
    <property type="molecule type" value="Genomic_DNA"/>
</dbReference>
<evidence type="ECO:0000313" key="2">
    <source>
        <dbReference type="Proteomes" id="UP000030706"/>
    </source>
</evidence>
<protein>
    <submittedName>
        <fullName evidence="1">Uncharacterized protein</fullName>
    </submittedName>
</protein>
<reference evidence="1 2" key="1">
    <citation type="journal article" date="2014" name="BMC Genomics">
        <title>Genome sequencing of four Aureobasidium pullulans varieties: biotechnological potential, stress tolerance, and description of new species.</title>
        <authorList>
            <person name="Gostin Ar C."/>
            <person name="Ohm R.A."/>
            <person name="Kogej T."/>
            <person name="Sonjak S."/>
            <person name="Turk M."/>
            <person name="Zajc J."/>
            <person name="Zalar P."/>
            <person name="Grube M."/>
            <person name="Sun H."/>
            <person name="Han J."/>
            <person name="Sharma A."/>
            <person name="Chiniquy J."/>
            <person name="Ngan C.Y."/>
            <person name="Lipzen A."/>
            <person name="Barry K."/>
            <person name="Grigoriev I.V."/>
            <person name="Gunde-Cimerman N."/>
        </authorList>
    </citation>
    <scope>NUCLEOTIDE SEQUENCE [LARGE SCALE GENOMIC DNA]</scope>
    <source>
        <strain evidence="1 2">EXF-150</strain>
    </source>
</reference>
<organism evidence="1 2">
    <name type="scientific">Aureobasidium pullulans EXF-150</name>
    <dbReference type="NCBI Taxonomy" id="1043002"/>
    <lineage>
        <taxon>Eukaryota</taxon>
        <taxon>Fungi</taxon>
        <taxon>Dikarya</taxon>
        <taxon>Ascomycota</taxon>
        <taxon>Pezizomycotina</taxon>
        <taxon>Dothideomycetes</taxon>
        <taxon>Dothideomycetidae</taxon>
        <taxon>Dothideales</taxon>
        <taxon>Saccotheciaceae</taxon>
        <taxon>Aureobasidium</taxon>
    </lineage>
</organism>
<keyword evidence="2" id="KW-1185">Reference proteome</keyword>
<accession>A0A074XZK8</accession>
<dbReference type="HOGENOM" id="CLU_986895_0_0_1"/>
<evidence type="ECO:0000313" key="1">
    <source>
        <dbReference type="EMBL" id="KEQ89064.1"/>
    </source>
</evidence>
<name>A0A074XZK8_AURPU</name>
<dbReference type="RefSeq" id="XP_029765251.1">
    <property type="nucleotide sequence ID" value="XM_029910401.1"/>
</dbReference>
<dbReference type="Proteomes" id="UP000030706">
    <property type="component" value="Unassembled WGS sequence"/>
</dbReference>
<dbReference type="AlphaFoldDB" id="A0A074XZK8"/>
<gene>
    <name evidence="1" type="ORF">M438DRAFT_93</name>
</gene>